<evidence type="ECO:0000259" key="9">
    <source>
        <dbReference type="PROSITE" id="PS50893"/>
    </source>
</evidence>
<dbReference type="InterPro" id="IPR017871">
    <property type="entry name" value="ABC_transporter-like_CS"/>
</dbReference>
<keyword evidence="4" id="KW-0592">Phosphate transport</keyword>
<evidence type="ECO:0000256" key="7">
    <source>
        <dbReference type="ARBA" id="ARBA00022967"/>
    </source>
</evidence>
<dbReference type="OrthoDB" id="9785080at2"/>
<dbReference type="GO" id="GO:0006817">
    <property type="term" value="P:phosphate ion transport"/>
    <property type="evidence" value="ECO:0007669"/>
    <property type="project" value="UniProtKB-KW"/>
</dbReference>
<dbReference type="InterPro" id="IPR027417">
    <property type="entry name" value="P-loop_NTPase"/>
</dbReference>
<dbReference type="PANTHER" id="PTHR43423:SF12">
    <property type="entry name" value="IRON EXPORT ATP-BINDING PROTEIN FETA-RELATED"/>
    <property type="match status" value="1"/>
</dbReference>
<evidence type="ECO:0000256" key="8">
    <source>
        <dbReference type="ARBA" id="ARBA00023136"/>
    </source>
</evidence>
<feature type="domain" description="ABC transporter" evidence="9">
    <location>
        <begin position="4"/>
        <end position="217"/>
    </location>
</feature>
<dbReference type="HOGENOM" id="CLU_000604_1_22_9"/>
<keyword evidence="3" id="KW-0997">Cell inner membrane</keyword>
<keyword evidence="11" id="KW-1185">Reference proteome</keyword>
<dbReference type="PROSITE" id="PS00211">
    <property type="entry name" value="ABC_TRANSPORTER_1"/>
    <property type="match status" value="1"/>
</dbReference>
<evidence type="ECO:0000256" key="1">
    <source>
        <dbReference type="ARBA" id="ARBA00022448"/>
    </source>
</evidence>
<keyword evidence="7" id="KW-1278">Translocase</keyword>
<evidence type="ECO:0000313" key="10">
    <source>
        <dbReference type="EMBL" id="EOH90013.1"/>
    </source>
</evidence>
<reference evidence="10 11" key="1">
    <citation type="submission" date="2013-02" db="EMBL/GenBank/DDBJ databases">
        <title>The Genome Sequence of Enterococcus pallens BAA-351.</title>
        <authorList>
            <consortium name="The Broad Institute Genome Sequencing Platform"/>
            <consortium name="The Broad Institute Genome Sequencing Center for Infectious Disease"/>
            <person name="Earl A.M."/>
            <person name="Gilmore M.S."/>
            <person name="Lebreton F."/>
            <person name="Walker B."/>
            <person name="Young S.K."/>
            <person name="Zeng Q."/>
            <person name="Gargeya S."/>
            <person name="Fitzgerald M."/>
            <person name="Haas B."/>
            <person name="Abouelleil A."/>
            <person name="Alvarado L."/>
            <person name="Arachchi H.M."/>
            <person name="Berlin A.M."/>
            <person name="Chapman S.B."/>
            <person name="Dewar J."/>
            <person name="Goldberg J."/>
            <person name="Griggs A."/>
            <person name="Gujja S."/>
            <person name="Hansen M."/>
            <person name="Howarth C."/>
            <person name="Imamovic A."/>
            <person name="Larimer J."/>
            <person name="McCowan C."/>
            <person name="Murphy C."/>
            <person name="Neiman D."/>
            <person name="Pearson M."/>
            <person name="Priest M."/>
            <person name="Roberts A."/>
            <person name="Saif S."/>
            <person name="Shea T."/>
            <person name="Sisk P."/>
            <person name="Sykes S."/>
            <person name="Wortman J."/>
            <person name="Nusbaum C."/>
            <person name="Birren B."/>
        </authorList>
    </citation>
    <scope>NUCLEOTIDE SEQUENCE [LARGE SCALE GENOMIC DNA]</scope>
    <source>
        <strain evidence="10 11">ATCC BAA-351</strain>
    </source>
</reference>
<keyword evidence="2" id="KW-1003">Cell membrane</keyword>
<dbReference type="Gene3D" id="3.40.50.300">
    <property type="entry name" value="P-loop containing nucleotide triphosphate hydrolases"/>
    <property type="match status" value="1"/>
</dbReference>
<dbReference type="GO" id="GO:0005524">
    <property type="term" value="F:ATP binding"/>
    <property type="evidence" value="ECO:0007669"/>
    <property type="project" value="UniProtKB-KW"/>
</dbReference>
<comment type="caution">
    <text evidence="10">The sequence shown here is derived from an EMBL/GenBank/DDBJ whole genome shotgun (WGS) entry which is preliminary data.</text>
</comment>
<dbReference type="PROSITE" id="PS50893">
    <property type="entry name" value="ABC_TRANSPORTER_2"/>
    <property type="match status" value="1"/>
</dbReference>
<dbReference type="InterPro" id="IPR003593">
    <property type="entry name" value="AAA+_ATPase"/>
</dbReference>
<protein>
    <recommendedName>
        <fullName evidence="9">ABC transporter domain-containing protein</fullName>
    </recommendedName>
</protein>
<keyword evidence="8" id="KW-0472">Membrane</keyword>
<evidence type="ECO:0000256" key="5">
    <source>
        <dbReference type="ARBA" id="ARBA00022741"/>
    </source>
</evidence>
<dbReference type="RefSeq" id="WP_010758790.1">
    <property type="nucleotide sequence ID" value="NZ_ASWD01000005.1"/>
</dbReference>
<evidence type="ECO:0000256" key="6">
    <source>
        <dbReference type="ARBA" id="ARBA00022840"/>
    </source>
</evidence>
<dbReference type="InterPro" id="IPR003439">
    <property type="entry name" value="ABC_transporter-like_ATP-bd"/>
</dbReference>
<dbReference type="eggNOG" id="COG4619">
    <property type="taxonomic scope" value="Bacteria"/>
</dbReference>
<dbReference type="Pfam" id="PF00005">
    <property type="entry name" value="ABC_tran"/>
    <property type="match status" value="1"/>
</dbReference>
<evidence type="ECO:0000256" key="2">
    <source>
        <dbReference type="ARBA" id="ARBA00022475"/>
    </source>
</evidence>
<accession>R2Q3W0</accession>
<name>R2Q3W0_9ENTE</name>
<gene>
    <name evidence="10" type="ORF">UAU_03842</name>
</gene>
<dbReference type="STRING" id="160454.RV10_GL003180"/>
<proteinExistence type="predicted"/>
<dbReference type="SUPFAM" id="SSF52540">
    <property type="entry name" value="P-loop containing nucleoside triphosphate hydrolases"/>
    <property type="match status" value="1"/>
</dbReference>
<evidence type="ECO:0000313" key="11">
    <source>
        <dbReference type="Proteomes" id="UP000013782"/>
    </source>
</evidence>
<dbReference type="EMBL" id="AJAQ01000036">
    <property type="protein sequence ID" value="EOH90013.1"/>
    <property type="molecule type" value="Genomic_DNA"/>
</dbReference>
<keyword evidence="6" id="KW-0067">ATP-binding</keyword>
<evidence type="ECO:0000256" key="3">
    <source>
        <dbReference type="ARBA" id="ARBA00022519"/>
    </source>
</evidence>
<dbReference type="GO" id="GO:0016887">
    <property type="term" value="F:ATP hydrolysis activity"/>
    <property type="evidence" value="ECO:0007669"/>
    <property type="project" value="InterPro"/>
</dbReference>
<keyword evidence="1" id="KW-0813">Transport</keyword>
<dbReference type="PANTHER" id="PTHR43423">
    <property type="entry name" value="ABC TRANSPORTER I FAMILY MEMBER 17"/>
    <property type="match status" value="1"/>
</dbReference>
<organism evidence="10 11">
    <name type="scientific">Enterococcus pallens ATCC BAA-351</name>
    <dbReference type="NCBI Taxonomy" id="1158607"/>
    <lineage>
        <taxon>Bacteria</taxon>
        <taxon>Bacillati</taxon>
        <taxon>Bacillota</taxon>
        <taxon>Bacilli</taxon>
        <taxon>Lactobacillales</taxon>
        <taxon>Enterococcaceae</taxon>
        <taxon>Enterococcus</taxon>
    </lineage>
</organism>
<evidence type="ECO:0000256" key="4">
    <source>
        <dbReference type="ARBA" id="ARBA00022592"/>
    </source>
</evidence>
<dbReference type="PATRIC" id="fig|1158607.3.peg.3824"/>
<dbReference type="AlphaFoldDB" id="R2Q3W0"/>
<keyword evidence="5" id="KW-0547">Nucleotide-binding</keyword>
<dbReference type="Proteomes" id="UP000013782">
    <property type="component" value="Unassembled WGS sequence"/>
</dbReference>
<dbReference type="SMART" id="SM00382">
    <property type="entry name" value="AAA"/>
    <property type="match status" value="1"/>
</dbReference>
<sequence length="217" mass="24542">MPLLELKNISYENNQQLIINHLSLDVAANDFLTISGPSGGGKSTLLRLIASLATPTSGEIVFNGKNQTEYSYTEYRREVSYCFQQPTLFGNSVRDNLVFPYQLREQKPDEKVILEHLRMVDLPSVYLDKPITQLSGGERQRVALIRNILFLPKILLLDEVTVGLDEKNKEIIQQLITHIHQKQVTILQVTHDEAEIKSASSIKWIKGGRLSNESIGQ</sequence>